<dbReference type="SUPFAM" id="SSF56235">
    <property type="entry name" value="N-terminal nucleophile aminohydrolases (Ntn hydrolases)"/>
    <property type="match status" value="1"/>
</dbReference>
<evidence type="ECO:0000256" key="4">
    <source>
        <dbReference type="ARBA" id="ARBA00022741"/>
    </source>
</evidence>
<dbReference type="CDD" id="cd01991">
    <property type="entry name" value="Asn_synthase_B_C"/>
    <property type="match status" value="1"/>
</dbReference>
<feature type="domain" description="Glutamine amidotransferase type-2" evidence="8">
    <location>
        <begin position="2"/>
        <end position="220"/>
    </location>
</feature>
<dbReference type="GO" id="GO:0004066">
    <property type="term" value="F:asparagine synthase (glutamine-hydrolyzing) activity"/>
    <property type="evidence" value="ECO:0007669"/>
    <property type="project" value="UniProtKB-EC"/>
</dbReference>
<dbReference type="Pfam" id="PF13537">
    <property type="entry name" value="GATase_7"/>
    <property type="match status" value="1"/>
</dbReference>
<accession>A0ABW8K9Q5</accession>
<comment type="pathway">
    <text evidence="1">Amino-acid biosynthesis; L-asparagine biosynthesis; L-asparagine from L-aspartate (L-Gln route): step 1/1.</text>
</comment>
<dbReference type="EC" id="6.3.5.4" evidence="3"/>
<dbReference type="PANTHER" id="PTHR43284">
    <property type="entry name" value="ASPARAGINE SYNTHETASE (GLUTAMINE-HYDROLYZING)"/>
    <property type="match status" value="1"/>
</dbReference>
<dbReference type="NCBIfam" id="TIGR01536">
    <property type="entry name" value="asn_synth_AEB"/>
    <property type="match status" value="1"/>
</dbReference>
<sequence length="672" mass="75185">MCGIAGWWRLGGAPRESLERQVAAMSARLLHRGPDDGGQWCDDNTGVALAQRRLSILDLSPAGHQPMHSVCGRYVAVFNGEIYNHLELRGRLTAEGKAPEWRGHSDTETLMACFTAWGVPRTLQASIGMFAIALWDRQQRTLSLARDRLGEKPLYYGWQGDTLLFGSELKALTAHSAFRADIDRDALALFLRHNCIPAPHSIYRGIYKLRPGHLLQIVGAAPRIARPVPYWEYNDAVHAGLAEPFVGSDAEAIDALETQLGASVQSQMVADVPLGAFLSGGVDSSTIVALMQKHSHRAVKTFTIGFDEGGYDEAVHAKEVAKHLGTEHTELYVRPEDALSVIPRLPSIYCEPFADSSQIPTFLVSQLARQHVTVALSGDAGDELFGGYNRYLSARKVWTRMQRLPPFARNAAAGALRALPPATWDRWFARASRVLPRRLHLATPGDKAQKLADVLTLSSGEAFFHQLTSQWSDPASLVIGATEPATLLTDPHAWPETDGFEHWMMAMDAQAYMTDDILVKIDRAAMANSLETRVPLLDPRVVELAWRMPLHLKIRHGQGKWLLRQVLYRHVPKQMIERPKMGFGIPLDSWLRGPLRDWAEALLDEGRLRREGYLRPEPIRRVWNEHLSGKRNWQHRLWSVLMFQAWLDAGMSDHSRGNSHEELSLSPAHVDL</sequence>
<evidence type="ECO:0000256" key="5">
    <source>
        <dbReference type="ARBA" id="ARBA00022840"/>
    </source>
</evidence>
<name>A0ABW8K9Q5_9GAMM</name>
<dbReference type="Gene3D" id="3.40.50.620">
    <property type="entry name" value="HUPs"/>
    <property type="match status" value="2"/>
</dbReference>
<evidence type="ECO:0000256" key="6">
    <source>
        <dbReference type="ARBA" id="ARBA00022962"/>
    </source>
</evidence>
<evidence type="ECO:0000256" key="2">
    <source>
        <dbReference type="ARBA" id="ARBA00005752"/>
    </source>
</evidence>
<dbReference type="InterPro" id="IPR014729">
    <property type="entry name" value="Rossmann-like_a/b/a_fold"/>
</dbReference>
<dbReference type="SUPFAM" id="SSF52402">
    <property type="entry name" value="Adenine nucleotide alpha hydrolases-like"/>
    <property type="match status" value="1"/>
</dbReference>
<reference evidence="9 10" key="1">
    <citation type="submission" date="2020-10" db="EMBL/GenBank/DDBJ databases">
        <title>Phylogeny of dyella-like bacteria.</title>
        <authorList>
            <person name="Fu J."/>
        </authorList>
    </citation>
    <scope>NUCLEOTIDE SEQUENCE [LARGE SCALE GENOMIC DNA]</scope>
    <source>
        <strain evidence="9 10">BB4</strain>
    </source>
</reference>
<dbReference type="InterPro" id="IPR033738">
    <property type="entry name" value="AsnB_N"/>
</dbReference>
<dbReference type="Proteomes" id="UP001620408">
    <property type="component" value="Unassembled WGS sequence"/>
</dbReference>
<evidence type="ECO:0000256" key="1">
    <source>
        <dbReference type="ARBA" id="ARBA00005187"/>
    </source>
</evidence>
<keyword evidence="9" id="KW-0436">Ligase</keyword>
<proteinExistence type="inferred from homology"/>
<dbReference type="InterPro" id="IPR029055">
    <property type="entry name" value="Ntn_hydrolases_N"/>
</dbReference>
<gene>
    <name evidence="9" type="primary">asnB</name>
    <name evidence="9" type="ORF">ISS97_14580</name>
</gene>
<dbReference type="InterPro" id="IPR006426">
    <property type="entry name" value="Asn_synth_AEB"/>
</dbReference>
<dbReference type="InterPro" id="IPR051786">
    <property type="entry name" value="ASN_synthetase/amidase"/>
</dbReference>
<protein>
    <recommendedName>
        <fullName evidence="3">asparagine synthase (glutamine-hydrolyzing)</fullName>
        <ecNumber evidence="3">6.3.5.4</ecNumber>
    </recommendedName>
</protein>
<comment type="caution">
    <text evidence="9">The sequence shown here is derived from an EMBL/GenBank/DDBJ whole genome shotgun (WGS) entry which is preliminary data.</text>
</comment>
<evidence type="ECO:0000313" key="10">
    <source>
        <dbReference type="Proteomes" id="UP001620408"/>
    </source>
</evidence>
<organism evidence="9 10">
    <name type="scientific">Dyella koreensis</name>
    <dbReference type="NCBI Taxonomy" id="311235"/>
    <lineage>
        <taxon>Bacteria</taxon>
        <taxon>Pseudomonadati</taxon>
        <taxon>Pseudomonadota</taxon>
        <taxon>Gammaproteobacteria</taxon>
        <taxon>Lysobacterales</taxon>
        <taxon>Rhodanobacteraceae</taxon>
        <taxon>Dyella</taxon>
    </lineage>
</organism>
<keyword evidence="10" id="KW-1185">Reference proteome</keyword>
<dbReference type="CDD" id="cd00712">
    <property type="entry name" value="AsnB"/>
    <property type="match status" value="1"/>
</dbReference>
<evidence type="ECO:0000259" key="8">
    <source>
        <dbReference type="PROSITE" id="PS51278"/>
    </source>
</evidence>
<keyword evidence="4" id="KW-0547">Nucleotide-binding</keyword>
<dbReference type="Pfam" id="PF00733">
    <property type="entry name" value="Asn_synthase"/>
    <property type="match status" value="1"/>
</dbReference>
<evidence type="ECO:0000313" key="9">
    <source>
        <dbReference type="EMBL" id="MFK2918497.1"/>
    </source>
</evidence>
<dbReference type="EMBL" id="JADIKD010000011">
    <property type="protein sequence ID" value="MFK2918497.1"/>
    <property type="molecule type" value="Genomic_DNA"/>
</dbReference>
<comment type="catalytic activity">
    <reaction evidence="7">
        <text>L-aspartate + L-glutamine + ATP + H2O = L-asparagine + L-glutamate + AMP + diphosphate + H(+)</text>
        <dbReference type="Rhea" id="RHEA:12228"/>
        <dbReference type="ChEBI" id="CHEBI:15377"/>
        <dbReference type="ChEBI" id="CHEBI:15378"/>
        <dbReference type="ChEBI" id="CHEBI:29985"/>
        <dbReference type="ChEBI" id="CHEBI:29991"/>
        <dbReference type="ChEBI" id="CHEBI:30616"/>
        <dbReference type="ChEBI" id="CHEBI:33019"/>
        <dbReference type="ChEBI" id="CHEBI:58048"/>
        <dbReference type="ChEBI" id="CHEBI:58359"/>
        <dbReference type="ChEBI" id="CHEBI:456215"/>
        <dbReference type="EC" id="6.3.5.4"/>
    </reaction>
</comment>
<dbReference type="InterPro" id="IPR001962">
    <property type="entry name" value="Asn_synthase"/>
</dbReference>
<dbReference type="RefSeq" id="WP_379985690.1">
    <property type="nucleotide sequence ID" value="NZ_JADIKD010000011.1"/>
</dbReference>
<keyword evidence="5" id="KW-0067">ATP-binding</keyword>
<keyword evidence="6" id="KW-0315">Glutamine amidotransferase</keyword>
<evidence type="ECO:0000256" key="3">
    <source>
        <dbReference type="ARBA" id="ARBA00012737"/>
    </source>
</evidence>
<dbReference type="PROSITE" id="PS51278">
    <property type="entry name" value="GATASE_TYPE_2"/>
    <property type="match status" value="1"/>
</dbReference>
<dbReference type="PIRSF" id="PIRSF001589">
    <property type="entry name" value="Asn_synthetase_glu-h"/>
    <property type="match status" value="1"/>
</dbReference>
<dbReference type="Gene3D" id="3.60.20.10">
    <property type="entry name" value="Glutamine Phosphoribosylpyrophosphate, subunit 1, domain 1"/>
    <property type="match status" value="1"/>
</dbReference>
<dbReference type="InterPro" id="IPR017932">
    <property type="entry name" value="GATase_2_dom"/>
</dbReference>
<evidence type="ECO:0000256" key="7">
    <source>
        <dbReference type="ARBA" id="ARBA00048741"/>
    </source>
</evidence>
<dbReference type="PANTHER" id="PTHR43284:SF1">
    <property type="entry name" value="ASPARAGINE SYNTHETASE"/>
    <property type="match status" value="1"/>
</dbReference>
<comment type="similarity">
    <text evidence="2">Belongs to the asparagine synthetase family.</text>
</comment>